<reference evidence="4 5" key="1">
    <citation type="journal article" date="2018" name="Elife">
        <title>Discovery and characterization of a prevalent human gut bacterial enzyme sufficient for the inactivation of a family of plant toxins.</title>
        <authorList>
            <person name="Koppel N."/>
            <person name="Bisanz J.E."/>
            <person name="Pandelia M.E."/>
            <person name="Turnbaugh P.J."/>
            <person name="Balskus E.P."/>
        </authorList>
    </citation>
    <scope>NUCLEOTIDE SEQUENCE [LARGE SCALE GENOMIC DNA]</scope>
    <source>
        <strain evidence="3 5">16A</strain>
        <strain evidence="2 4">MR1 #12</strain>
        <strain evidence="1 6">W1 BHI 6</strain>
    </source>
</reference>
<evidence type="ECO:0000313" key="5">
    <source>
        <dbReference type="Proteomes" id="UP000253915"/>
    </source>
</evidence>
<comment type="caution">
    <text evidence="2">The sequence shown here is derived from an EMBL/GenBank/DDBJ whole genome shotgun (WGS) entry which is preliminary data.</text>
</comment>
<dbReference type="Proteomes" id="UP000253970">
    <property type="component" value="Unassembled WGS sequence"/>
</dbReference>
<dbReference type="Proteomes" id="UP000253915">
    <property type="component" value="Unassembled WGS sequence"/>
</dbReference>
<dbReference type="RefSeq" id="WP_114516674.1">
    <property type="nucleotide sequence ID" value="NZ_CABMOO010000023.1"/>
</dbReference>
<evidence type="ECO:0000313" key="6">
    <source>
        <dbReference type="Proteomes" id="UP000253970"/>
    </source>
</evidence>
<evidence type="ECO:0000313" key="1">
    <source>
        <dbReference type="EMBL" id="RDB68056.1"/>
    </source>
</evidence>
<protein>
    <submittedName>
        <fullName evidence="2">Uncharacterized protein</fullName>
    </submittedName>
</protein>
<evidence type="ECO:0000313" key="2">
    <source>
        <dbReference type="EMBL" id="RDB75624.1"/>
    </source>
</evidence>
<name>A0A369MMI1_EGGLN</name>
<dbReference type="EMBL" id="PPTU01000024">
    <property type="protein sequence ID" value="RDB68056.1"/>
    <property type="molecule type" value="Genomic_DNA"/>
</dbReference>
<organism evidence="2 4">
    <name type="scientific">Eggerthella lenta</name>
    <name type="common">Eubacterium lentum</name>
    <dbReference type="NCBI Taxonomy" id="84112"/>
    <lineage>
        <taxon>Bacteria</taxon>
        <taxon>Bacillati</taxon>
        <taxon>Actinomycetota</taxon>
        <taxon>Coriobacteriia</taxon>
        <taxon>Eggerthellales</taxon>
        <taxon>Eggerthellaceae</taxon>
        <taxon>Eggerthella</taxon>
    </lineage>
</organism>
<proteinExistence type="predicted"/>
<evidence type="ECO:0000313" key="4">
    <source>
        <dbReference type="Proteomes" id="UP000253752"/>
    </source>
</evidence>
<gene>
    <name evidence="3" type="ORF">C1853_13260</name>
    <name evidence="2" type="ORF">C1872_13895</name>
    <name evidence="1" type="ORF">C1875_12500</name>
</gene>
<dbReference type="Proteomes" id="UP000253752">
    <property type="component" value="Unassembled WGS sequence"/>
</dbReference>
<evidence type="ECO:0000313" key="3">
    <source>
        <dbReference type="EMBL" id="RDC35067.1"/>
    </source>
</evidence>
<dbReference type="EMBL" id="PPTX01000027">
    <property type="protein sequence ID" value="RDB75624.1"/>
    <property type="molecule type" value="Genomic_DNA"/>
</dbReference>
<dbReference type="AlphaFoldDB" id="A0A369MMI1"/>
<dbReference type="EMBL" id="PPUQ01000024">
    <property type="protein sequence ID" value="RDC35067.1"/>
    <property type="molecule type" value="Genomic_DNA"/>
</dbReference>
<accession>A0A369MMI1</accession>
<sequence length="239" mass="24297">MTAWSRAGSSYVCECRPGYEAVVELSGACAYAAPWGTVERAEGAVLTVVEQATGLAVAKRLRIAGATSPGDVDDVARRVSDARIGEEAAKAEDLATRGWHLDGPAGILSVAARGSRAAAEHPLSLGRLGGAPGGAPCFAVASAGGDGYAASWLPDGALGSAAVESGPCPTPSEALARLAERLVDQGMPAAGGEDDDLARYERLYAGDMETYKSTNLDELIRACRASARYGAAEKGGGGR</sequence>